<name>A0A550BVB0_9AGAR</name>
<organism evidence="2 3">
    <name type="scientific">Schizophyllum amplum</name>
    <dbReference type="NCBI Taxonomy" id="97359"/>
    <lineage>
        <taxon>Eukaryota</taxon>
        <taxon>Fungi</taxon>
        <taxon>Dikarya</taxon>
        <taxon>Basidiomycota</taxon>
        <taxon>Agaricomycotina</taxon>
        <taxon>Agaricomycetes</taxon>
        <taxon>Agaricomycetidae</taxon>
        <taxon>Agaricales</taxon>
        <taxon>Schizophyllaceae</taxon>
        <taxon>Schizophyllum</taxon>
    </lineage>
</organism>
<dbReference type="Proteomes" id="UP000320762">
    <property type="component" value="Unassembled WGS sequence"/>
</dbReference>
<dbReference type="EMBL" id="VDMD01000069">
    <property type="protein sequence ID" value="TRM56471.1"/>
    <property type="molecule type" value="Genomic_DNA"/>
</dbReference>
<sequence length="192" mass="21220">MSNLSISRTAGFRGSEPKHEATRATLGSYLRPGSQPVSADYLHDERAASMYHGRIFANINLNNQAVHLLHSATAPVRTTSIIVELGDAMEDGVGFCADEDAGEGEVTQESGNQVLARWREPEPLKNARRAPVFFGSVETQESDGTLRTVRLGSTFCLLLDDSSESSPAQNEWRKRELCHYGDFCRQFERESA</sequence>
<comment type="caution">
    <text evidence="2">The sequence shown here is derived from an EMBL/GenBank/DDBJ whole genome shotgun (WGS) entry which is preliminary data.</text>
</comment>
<dbReference type="AlphaFoldDB" id="A0A550BVB0"/>
<gene>
    <name evidence="2" type="ORF">BD626DRAFT_541310</name>
</gene>
<proteinExistence type="predicted"/>
<accession>A0A550BVB0</accession>
<evidence type="ECO:0000256" key="1">
    <source>
        <dbReference type="SAM" id="MobiDB-lite"/>
    </source>
</evidence>
<feature type="region of interest" description="Disordered" evidence="1">
    <location>
        <begin position="1"/>
        <end position="21"/>
    </location>
</feature>
<keyword evidence="3" id="KW-1185">Reference proteome</keyword>
<reference evidence="2 3" key="1">
    <citation type="journal article" date="2019" name="New Phytol.">
        <title>Comparative genomics reveals unique wood-decay strategies and fruiting body development in the Schizophyllaceae.</title>
        <authorList>
            <person name="Almasi E."/>
            <person name="Sahu N."/>
            <person name="Krizsan K."/>
            <person name="Balint B."/>
            <person name="Kovacs G.M."/>
            <person name="Kiss B."/>
            <person name="Cseklye J."/>
            <person name="Drula E."/>
            <person name="Henrissat B."/>
            <person name="Nagy I."/>
            <person name="Chovatia M."/>
            <person name="Adam C."/>
            <person name="LaButti K."/>
            <person name="Lipzen A."/>
            <person name="Riley R."/>
            <person name="Grigoriev I.V."/>
            <person name="Nagy L.G."/>
        </authorList>
    </citation>
    <scope>NUCLEOTIDE SEQUENCE [LARGE SCALE GENOMIC DNA]</scope>
    <source>
        <strain evidence="2 3">NL-1724</strain>
    </source>
</reference>
<protein>
    <submittedName>
        <fullName evidence="2">Uncharacterized protein</fullName>
    </submittedName>
</protein>
<evidence type="ECO:0000313" key="2">
    <source>
        <dbReference type="EMBL" id="TRM56471.1"/>
    </source>
</evidence>
<evidence type="ECO:0000313" key="3">
    <source>
        <dbReference type="Proteomes" id="UP000320762"/>
    </source>
</evidence>